<organism evidence="2 3">
    <name type="scientific">Dreissena polymorpha</name>
    <name type="common">Zebra mussel</name>
    <name type="synonym">Mytilus polymorpha</name>
    <dbReference type="NCBI Taxonomy" id="45954"/>
    <lineage>
        <taxon>Eukaryota</taxon>
        <taxon>Metazoa</taxon>
        <taxon>Spiralia</taxon>
        <taxon>Lophotrochozoa</taxon>
        <taxon>Mollusca</taxon>
        <taxon>Bivalvia</taxon>
        <taxon>Autobranchia</taxon>
        <taxon>Heteroconchia</taxon>
        <taxon>Euheterodonta</taxon>
        <taxon>Imparidentia</taxon>
        <taxon>Neoheterodontei</taxon>
        <taxon>Myida</taxon>
        <taxon>Dreissenoidea</taxon>
        <taxon>Dreissenidae</taxon>
        <taxon>Dreissena</taxon>
    </lineage>
</organism>
<comment type="caution">
    <text evidence="2">The sequence shown here is derived from an EMBL/GenBank/DDBJ whole genome shotgun (WGS) entry which is preliminary data.</text>
</comment>
<protein>
    <submittedName>
        <fullName evidence="2">Uncharacterized protein</fullName>
    </submittedName>
</protein>
<dbReference type="AlphaFoldDB" id="A0A9D4NJ05"/>
<sequence length="184" mass="20588">MNKRAYSSTASEGAASDSSLLETSFFDTPKEPKHNQKSNKKKTDKVTSGQKIITEFVTTKQNEIQPNRSKPSSIEKRLDEICSKLSNVLTKDDTGIIRKIIIYTVEELKEKLLGSVVKQIETIESNMFDQAKELASLKEKLNEKKQGDTNSKQEHRLAGADRSSIFFLKVEGLSFSITKEGGVE</sequence>
<dbReference type="EMBL" id="JAIWYP010000001">
    <property type="protein sequence ID" value="KAH3897498.1"/>
    <property type="molecule type" value="Genomic_DNA"/>
</dbReference>
<accession>A0A9D4NJ05</accession>
<feature type="compositionally biased region" description="Polar residues" evidence="1">
    <location>
        <begin position="1"/>
        <end position="26"/>
    </location>
</feature>
<evidence type="ECO:0000313" key="2">
    <source>
        <dbReference type="EMBL" id="KAH3897498.1"/>
    </source>
</evidence>
<reference evidence="2" key="1">
    <citation type="journal article" date="2019" name="bioRxiv">
        <title>The Genome of the Zebra Mussel, Dreissena polymorpha: A Resource for Invasive Species Research.</title>
        <authorList>
            <person name="McCartney M.A."/>
            <person name="Auch B."/>
            <person name="Kono T."/>
            <person name="Mallez S."/>
            <person name="Zhang Y."/>
            <person name="Obille A."/>
            <person name="Becker A."/>
            <person name="Abrahante J.E."/>
            <person name="Garbe J."/>
            <person name="Badalamenti J.P."/>
            <person name="Herman A."/>
            <person name="Mangelson H."/>
            <person name="Liachko I."/>
            <person name="Sullivan S."/>
            <person name="Sone E.D."/>
            <person name="Koren S."/>
            <person name="Silverstein K.A.T."/>
            <person name="Beckman K.B."/>
            <person name="Gohl D.M."/>
        </authorList>
    </citation>
    <scope>NUCLEOTIDE SEQUENCE</scope>
    <source>
        <strain evidence="2">Duluth1</strain>
        <tissue evidence="2">Whole animal</tissue>
    </source>
</reference>
<reference evidence="2" key="2">
    <citation type="submission" date="2020-11" db="EMBL/GenBank/DDBJ databases">
        <authorList>
            <person name="McCartney M.A."/>
            <person name="Auch B."/>
            <person name="Kono T."/>
            <person name="Mallez S."/>
            <person name="Becker A."/>
            <person name="Gohl D.M."/>
            <person name="Silverstein K.A.T."/>
            <person name="Koren S."/>
            <person name="Bechman K.B."/>
            <person name="Herman A."/>
            <person name="Abrahante J.E."/>
            <person name="Garbe J."/>
        </authorList>
    </citation>
    <scope>NUCLEOTIDE SEQUENCE</scope>
    <source>
        <strain evidence="2">Duluth1</strain>
        <tissue evidence="2">Whole animal</tissue>
    </source>
</reference>
<dbReference type="Proteomes" id="UP000828390">
    <property type="component" value="Unassembled WGS sequence"/>
</dbReference>
<proteinExistence type="predicted"/>
<keyword evidence="3" id="KW-1185">Reference proteome</keyword>
<evidence type="ECO:0000256" key="1">
    <source>
        <dbReference type="SAM" id="MobiDB-lite"/>
    </source>
</evidence>
<evidence type="ECO:0000313" key="3">
    <source>
        <dbReference type="Proteomes" id="UP000828390"/>
    </source>
</evidence>
<feature type="region of interest" description="Disordered" evidence="1">
    <location>
        <begin position="1"/>
        <end position="48"/>
    </location>
</feature>
<gene>
    <name evidence="2" type="ORF">DPMN_021686</name>
</gene>
<name>A0A9D4NJ05_DREPO</name>